<dbReference type="FunFam" id="3.40.50.720:FF:000084">
    <property type="entry name" value="Short-chain dehydrogenase reductase"/>
    <property type="match status" value="1"/>
</dbReference>
<protein>
    <submittedName>
        <fullName evidence="4">NADPH-dependent aldehyde reductase-like protein, chloroplastic</fullName>
    </submittedName>
</protein>
<dbReference type="SUPFAM" id="SSF51735">
    <property type="entry name" value="NAD(P)-binding Rossmann-fold domains"/>
    <property type="match status" value="1"/>
</dbReference>
<dbReference type="Gene3D" id="3.40.50.720">
    <property type="entry name" value="NAD(P)-binding Rossmann-like Domain"/>
    <property type="match status" value="1"/>
</dbReference>
<dbReference type="GeneID" id="105035074"/>
<dbReference type="OrthoDB" id="1669814at2759"/>
<gene>
    <name evidence="4" type="primary">LOC105035074</name>
</gene>
<dbReference type="PRINTS" id="PR00081">
    <property type="entry name" value="GDHRDH"/>
</dbReference>
<sequence>MAAPTSQTPEHRLMPLKGRVAIVTGGAGGIGSVVSTHLASLGANVVIGYTGDPTPAEQLASTINTTYGGAIDTSSPLRAIAVAADVSNAAQVKSLFDAAVGTFGPDLHILVTAAAVIDADHPLIADTTEEKFDWIFSINAKGTFLCCREAANRLVRGGRGRIITFTSSAFRPGYGAYTATKGAVEVMTRILAKELGGTGITVNGVAPGPTTTPMFYAGKSEEDVAVCLAETPLGRLGQPEDIAPVVGFLASDAGGWVNGQIIRVNGGNV</sequence>
<dbReference type="KEGG" id="egu:105035074"/>
<name>A0A6I9QFY4_ELAGV</name>
<dbReference type="InterPro" id="IPR036291">
    <property type="entry name" value="NAD(P)-bd_dom_sf"/>
</dbReference>
<dbReference type="PANTHER" id="PTHR48107">
    <property type="entry name" value="NADPH-DEPENDENT ALDEHYDE REDUCTASE-LIKE PROTEIN, CHLOROPLASTIC-RELATED"/>
    <property type="match status" value="1"/>
</dbReference>
<accession>A0A6I9QFY4</accession>
<dbReference type="AlphaFoldDB" id="A0A6I9QFY4"/>
<dbReference type="InParanoid" id="A0A6I9QFY4"/>
<evidence type="ECO:0000313" key="3">
    <source>
        <dbReference type="Proteomes" id="UP000504607"/>
    </source>
</evidence>
<dbReference type="FunCoup" id="A0A6I9QFY4">
    <property type="interactions" value="246"/>
</dbReference>
<evidence type="ECO:0000256" key="2">
    <source>
        <dbReference type="ARBA" id="ARBA00023002"/>
    </source>
</evidence>
<organism evidence="3 4">
    <name type="scientific">Elaeis guineensis var. tenera</name>
    <name type="common">Oil palm</name>
    <dbReference type="NCBI Taxonomy" id="51953"/>
    <lineage>
        <taxon>Eukaryota</taxon>
        <taxon>Viridiplantae</taxon>
        <taxon>Streptophyta</taxon>
        <taxon>Embryophyta</taxon>
        <taxon>Tracheophyta</taxon>
        <taxon>Spermatophyta</taxon>
        <taxon>Magnoliopsida</taxon>
        <taxon>Liliopsida</taxon>
        <taxon>Arecaceae</taxon>
        <taxon>Arecoideae</taxon>
        <taxon>Cocoseae</taxon>
        <taxon>Elaeidinae</taxon>
        <taxon>Elaeis</taxon>
    </lineage>
</organism>
<dbReference type="Proteomes" id="UP000504607">
    <property type="component" value="Unplaced"/>
</dbReference>
<dbReference type="PANTHER" id="PTHR48107:SF8">
    <property type="entry name" value="OS06G0185100 PROTEIN"/>
    <property type="match status" value="1"/>
</dbReference>
<proteinExistence type="inferred from homology"/>
<comment type="similarity">
    <text evidence="1">Belongs to the short-chain dehydrogenases/reductases (SDR) family.</text>
</comment>
<reference evidence="4" key="1">
    <citation type="submission" date="2025-08" db="UniProtKB">
        <authorList>
            <consortium name="RefSeq"/>
        </authorList>
    </citation>
    <scope>IDENTIFICATION</scope>
</reference>
<dbReference type="InterPro" id="IPR002347">
    <property type="entry name" value="SDR_fam"/>
</dbReference>
<evidence type="ECO:0000313" key="4">
    <source>
        <dbReference type="RefSeq" id="XP_010908773.1"/>
    </source>
</evidence>
<dbReference type="Pfam" id="PF13561">
    <property type="entry name" value="adh_short_C2"/>
    <property type="match status" value="1"/>
</dbReference>
<evidence type="ECO:0000256" key="1">
    <source>
        <dbReference type="ARBA" id="ARBA00006484"/>
    </source>
</evidence>
<keyword evidence="3" id="KW-1185">Reference proteome</keyword>
<dbReference type="RefSeq" id="XP_010908773.1">
    <property type="nucleotide sequence ID" value="XM_010910471.2"/>
</dbReference>
<keyword evidence="2" id="KW-0560">Oxidoreductase</keyword>
<dbReference type="GO" id="GO:0016614">
    <property type="term" value="F:oxidoreductase activity, acting on CH-OH group of donors"/>
    <property type="evidence" value="ECO:0007669"/>
    <property type="project" value="UniProtKB-ARBA"/>
</dbReference>